<evidence type="ECO:0000256" key="4">
    <source>
        <dbReference type="ARBA" id="ARBA00023136"/>
    </source>
</evidence>
<dbReference type="Pfam" id="PF25917">
    <property type="entry name" value="BSH_RND"/>
    <property type="match status" value="1"/>
</dbReference>
<evidence type="ECO:0000313" key="9">
    <source>
        <dbReference type="EMBL" id="ASG24231.1"/>
    </source>
</evidence>
<keyword evidence="4 6" id="KW-0472">Membrane</keyword>
<feature type="region of interest" description="Disordered" evidence="5">
    <location>
        <begin position="302"/>
        <end position="339"/>
    </location>
</feature>
<dbReference type="NCBIfam" id="TIGR01730">
    <property type="entry name" value="RND_mfp"/>
    <property type="match status" value="1"/>
</dbReference>
<evidence type="ECO:0000256" key="1">
    <source>
        <dbReference type="ARBA" id="ARBA00009477"/>
    </source>
</evidence>
<dbReference type="InterPro" id="IPR050393">
    <property type="entry name" value="MFP_Efflux_Pump"/>
</dbReference>
<dbReference type="Pfam" id="PF25963">
    <property type="entry name" value="Beta-barrel_AAEA"/>
    <property type="match status" value="1"/>
</dbReference>
<dbReference type="PANTHER" id="PTHR30367">
    <property type="entry name" value="P-HYDROXYBENZOIC ACID EFFLUX PUMP SUBUNIT AAEA-RELATED"/>
    <property type="match status" value="1"/>
</dbReference>
<reference evidence="9 10" key="1">
    <citation type="submission" date="2017-06" db="EMBL/GenBank/DDBJ databases">
        <title>Complete genome sequence of Nitrospirillum amazonense strain CBAmC, an endophytic nitrogen-fixing and plant growth-promoting bacterium, isolated from sugarcane.</title>
        <authorList>
            <person name="Schwab S."/>
            <person name="dos Santos Teixeira K.R."/>
            <person name="Simoes Araujo J.L."/>
            <person name="Soares Vidal M."/>
            <person name="Borges de Freitas H.R."/>
            <person name="Rivello Crivelaro A.L."/>
            <person name="Bueno de Camargo Nunes A."/>
            <person name="dos Santos C.M."/>
            <person name="Palmeira da Silva Rosa D."/>
            <person name="da Silva Padilha D."/>
            <person name="da Silva E."/>
            <person name="Araujo Terra L."/>
            <person name="Soares Mendes V."/>
            <person name="Farinelli L."/>
            <person name="Magalhaes Cruz L."/>
            <person name="Baldani J.I."/>
        </authorList>
    </citation>
    <scope>NUCLEOTIDE SEQUENCE [LARGE SCALE GENOMIC DNA]</scope>
    <source>
        <strain evidence="9 10">CBAmC</strain>
    </source>
</reference>
<dbReference type="SUPFAM" id="SSF111369">
    <property type="entry name" value="HlyD-like secretion proteins"/>
    <property type="match status" value="1"/>
</dbReference>
<evidence type="ECO:0000256" key="5">
    <source>
        <dbReference type="SAM" id="MobiDB-lite"/>
    </source>
</evidence>
<dbReference type="KEGG" id="nao:Y958_25305"/>
<accession>A0A248K0G8</accession>
<feature type="transmembrane region" description="Helical" evidence="6">
    <location>
        <begin position="17"/>
        <end position="38"/>
    </location>
</feature>
<keyword evidence="10" id="KW-1185">Reference proteome</keyword>
<evidence type="ECO:0000256" key="6">
    <source>
        <dbReference type="SAM" id="Phobius"/>
    </source>
</evidence>
<keyword evidence="2 6" id="KW-0812">Transmembrane</keyword>
<dbReference type="AlphaFoldDB" id="A0A248K0G8"/>
<dbReference type="InterPro" id="IPR058625">
    <property type="entry name" value="MdtA-like_BSH"/>
</dbReference>
<sequence>MLDVAAMRSFITALTRLAVTLVVVAIAALVGWRFWIYYMEEPWTRDGRVRADIVGVTPDVSGLVDEVLVHDNQTVTKGQVLFRIDRARFTLALQQADAAVAAKKANFDELVLERNRYESLSSSAVSREKQEQTVAAAKQAEAIYLQAVADRNVAKLNLDRTEVMATVNGYITNFDLRPGDYVTAGKAVTALVDSDSLHVQGYFEETKLGRIHVGDPVTVRLMGDPRSFSGHVESVAAAIEDRERTDGSNLLANVNPTFSWVRLAQRIPVRVVLDNPPADLRLIPGRTATVAVVGSDAVLKTPLTKLPHPTPQGTQQPQASPPVAPTPQPAVPATKPKAR</sequence>
<dbReference type="GO" id="GO:0022857">
    <property type="term" value="F:transmembrane transporter activity"/>
    <property type="evidence" value="ECO:0007669"/>
    <property type="project" value="InterPro"/>
</dbReference>
<dbReference type="PANTHER" id="PTHR30367:SF12">
    <property type="entry name" value="P-HYDROXYBENZOIC ACID EFFLUX PUMP SUBUNIT AAEA"/>
    <property type="match status" value="1"/>
</dbReference>
<feature type="compositionally biased region" description="Pro residues" evidence="5">
    <location>
        <begin position="319"/>
        <end position="330"/>
    </location>
</feature>
<evidence type="ECO:0000259" key="7">
    <source>
        <dbReference type="Pfam" id="PF25917"/>
    </source>
</evidence>
<name>A0A248K0G8_9PROT</name>
<evidence type="ECO:0000256" key="2">
    <source>
        <dbReference type="ARBA" id="ARBA00022692"/>
    </source>
</evidence>
<feature type="compositionally biased region" description="Low complexity" evidence="5">
    <location>
        <begin position="302"/>
        <end position="318"/>
    </location>
</feature>
<proteinExistence type="inferred from homology"/>
<dbReference type="Proteomes" id="UP000197153">
    <property type="component" value="Chromosome 3"/>
</dbReference>
<dbReference type="InterPro" id="IPR058634">
    <property type="entry name" value="AaeA-lik-b-barrel"/>
</dbReference>
<keyword evidence="3 6" id="KW-1133">Transmembrane helix</keyword>
<feature type="domain" description="Multidrug resistance protein MdtA-like barrel-sandwich hybrid" evidence="7">
    <location>
        <begin position="53"/>
        <end position="193"/>
    </location>
</feature>
<evidence type="ECO:0000256" key="3">
    <source>
        <dbReference type="ARBA" id="ARBA00022989"/>
    </source>
</evidence>
<evidence type="ECO:0000313" key="10">
    <source>
        <dbReference type="Proteomes" id="UP000197153"/>
    </source>
</evidence>
<gene>
    <name evidence="9" type="ORF">Y958_25305</name>
</gene>
<dbReference type="EMBL" id="CP022112">
    <property type="protein sequence ID" value="ASG24231.1"/>
    <property type="molecule type" value="Genomic_DNA"/>
</dbReference>
<comment type="similarity">
    <text evidence="1">Belongs to the membrane fusion protein (MFP) (TC 8.A.1) family.</text>
</comment>
<dbReference type="InterPro" id="IPR006143">
    <property type="entry name" value="RND_pump_MFP"/>
</dbReference>
<organism evidence="9 10">
    <name type="scientific">Nitrospirillum viridazoti CBAmc</name>
    <dbReference type="NCBI Taxonomy" id="1441467"/>
    <lineage>
        <taxon>Bacteria</taxon>
        <taxon>Pseudomonadati</taxon>
        <taxon>Pseudomonadota</taxon>
        <taxon>Alphaproteobacteria</taxon>
        <taxon>Rhodospirillales</taxon>
        <taxon>Azospirillaceae</taxon>
        <taxon>Nitrospirillum</taxon>
        <taxon>Nitrospirillum viridazoti</taxon>
    </lineage>
</organism>
<protein>
    <submittedName>
        <fullName evidence="9">Efflux transporter periplasmic adaptor subunit</fullName>
    </submittedName>
</protein>
<dbReference type="Gene3D" id="2.40.30.170">
    <property type="match status" value="1"/>
</dbReference>
<feature type="domain" description="p-hydroxybenzoic acid efflux pump subunit AaeA-like beta-barrel" evidence="8">
    <location>
        <begin position="196"/>
        <end position="292"/>
    </location>
</feature>
<dbReference type="Gene3D" id="2.40.50.100">
    <property type="match status" value="1"/>
</dbReference>
<dbReference type="GO" id="GO:0016020">
    <property type="term" value="C:membrane"/>
    <property type="evidence" value="ECO:0007669"/>
    <property type="project" value="InterPro"/>
</dbReference>
<evidence type="ECO:0000259" key="8">
    <source>
        <dbReference type="Pfam" id="PF25963"/>
    </source>
</evidence>